<evidence type="ECO:0000259" key="2">
    <source>
        <dbReference type="Pfam" id="PF24883"/>
    </source>
</evidence>
<dbReference type="PANTHER" id="PTHR10039">
    <property type="entry name" value="AMELOGENIN"/>
    <property type="match status" value="1"/>
</dbReference>
<dbReference type="PANTHER" id="PTHR10039:SF14">
    <property type="entry name" value="NACHT DOMAIN-CONTAINING PROTEIN"/>
    <property type="match status" value="1"/>
</dbReference>
<feature type="domain" description="Nephrocystin 3-like N-terminal" evidence="2">
    <location>
        <begin position="66"/>
        <end position="231"/>
    </location>
</feature>
<dbReference type="OrthoDB" id="206617at2759"/>
<evidence type="ECO:0000313" key="3">
    <source>
        <dbReference type="EMBL" id="KAF5318010.1"/>
    </source>
</evidence>
<organism evidence="3 4">
    <name type="scientific">Psilocybe cf. subviscida</name>
    <dbReference type="NCBI Taxonomy" id="2480587"/>
    <lineage>
        <taxon>Eukaryota</taxon>
        <taxon>Fungi</taxon>
        <taxon>Dikarya</taxon>
        <taxon>Basidiomycota</taxon>
        <taxon>Agaricomycotina</taxon>
        <taxon>Agaricomycetes</taxon>
        <taxon>Agaricomycetidae</taxon>
        <taxon>Agaricales</taxon>
        <taxon>Agaricineae</taxon>
        <taxon>Strophariaceae</taxon>
        <taxon>Psilocybe</taxon>
    </lineage>
</organism>
<evidence type="ECO:0000256" key="1">
    <source>
        <dbReference type="ARBA" id="ARBA00022737"/>
    </source>
</evidence>
<dbReference type="InterPro" id="IPR056884">
    <property type="entry name" value="NPHP3-like_N"/>
</dbReference>
<dbReference type="AlphaFoldDB" id="A0A8H5EZ75"/>
<reference evidence="3 4" key="1">
    <citation type="journal article" date="2020" name="ISME J.">
        <title>Uncovering the hidden diversity of litter-decomposition mechanisms in mushroom-forming fungi.</title>
        <authorList>
            <person name="Floudas D."/>
            <person name="Bentzer J."/>
            <person name="Ahren D."/>
            <person name="Johansson T."/>
            <person name="Persson P."/>
            <person name="Tunlid A."/>
        </authorList>
    </citation>
    <scope>NUCLEOTIDE SEQUENCE [LARGE SCALE GENOMIC DNA]</scope>
    <source>
        <strain evidence="3 4">CBS 101986</strain>
    </source>
</reference>
<dbReference type="SUPFAM" id="SSF52540">
    <property type="entry name" value="P-loop containing nucleoside triphosphate hydrolases"/>
    <property type="match status" value="1"/>
</dbReference>
<dbReference type="InterPro" id="IPR027417">
    <property type="entry name" value="P-loop_NTPase"/>
</dbReference>
<accession>A0A8H5EZ75</accession>
<sequence length="764" mass="85844">MSSHMLTGASIGTISHSTFVVNAHSEKSARDRLSAAAAHSALHDAPARTDETRCHRHTRTNVLDHLERWAQGICDEGAPIFWLHGGAGAGKSAIMQTLAECCVAQKLALGCFFFSRSDPTRNTAQVLIPTLVYQLIQLCPEALQVLNPIFNHDPLVFNKSLRVQLLDLLVRPLRRLVQLGIISDAPNSPRVFLIDGLDECSDPAQQKAIIQAVRVVCYEHRIPVKFLIASRPEQAISLSFEWHKQGNSVLGAISLSDDPDAEDDIRRFLEDEFLKIGFQHPFRKMIPSEWPGFYRIKSLVRKSSSHFIYASTAMKYIWSAQEDPVRSLQVVLGLEVSRTKSPFSELDALYHHILAFAAHRDKVLQVLGYCLFLDNLPRTLGAICDTLECSPNDFLIYMADMIPLVTFPQSASDLQGKVTLHHASLGDFLSNQSRSGLLYIDPVAYGASKLGICFQLLDCRSRELRTIPHWQDNFPLGNNRGFRALRDQVNEIIHDTGHLVKTQEVLKRYSLLDYYELQLRCRGETIGIILIYLFNLFVQVHGIKTPEGAALFRSSTEDFLDILHSHISLQSMPLVGATFTLVFLEYPDKDSVFHILKPYFESRDSTISRLYSVFNDIPPARLFSICNSVNNRPERLAVATEAMLTYLFNDEIGSLTPSRNIWKNTTTLTGSAIMTFDGMLLETLLWALPRAGILEEIAIYSGRTLPRGGYESCDVRVSLVEKYLDEYNTRMKDAKLAELAQRIENGDVSALIERSGGFNINAQD</sequence>
<proteinExistence type="predicted"/>
<keyword evidence="1" id="KW-0677">Repeat</keyword>
<dbReference type="Proteomes" id="UP000567179">
    <property type="component" value="Unassembled WGS sequence"/>
</dbReference>
<gene>
    <name evidence="3" type="ORF">D9619_012183</name>
</gene>
<evidence type="ECO:0000313" key="4">
    <source>
        <dbReference type="Proteomes" id="UP000567179"/>
    </source>
</evidence>
<dbReference type="Pfam" id="PF24883">
    <property type="entry name" value="NPHP3_N"/>
    <property type="match status" value="1"/>
</dbReference>
<dbReference type="Gene3D" id="3.40.50.300">
    <property type="entry name" value="P-loop containing nucleotide triphosphate hydrolases"/>
    <property type="match status" value="1"/>
</dbReference>
<dbReference type="EMBL" id="JAACJJ010000031">
    <property type="protein sequence ID" value="KAF5318010.1"/>
    <property type="molecule type" value="Genomic_DNA"/>
</dbReference>
<name>A0A8H5EZ75_9AGAR</name>
<protein>
    <recommendedName>
        <fullName evidence="2">Nephrocystin 3-like N-terminal domain-containing protein</fullName>
    </recommendedName>
</protein>
<keyword evidence="4" id="KW-1185">Reference proteome</keyword>
<comment type="caution">
    <text evidence="3">The sequence shown here is derived from an EMBL/GenBank/DDBJ whole genome shotgun (WGS) entry which is preliminary data.</text>
</comment>